<keyword evidence="5" id="KW-1185">Reference proteome</keyword>
<dbReference type="PANTHER" id="PTHR21686">
    <property type="entry name" value="DEOXYNUCLEOTIDYLTRANSFERASE TERMINAL-INTERACTING PROTEIN 2"/>
    <property type="match status" value="1"/>
</dbReference>
<protein>
    <recommendedName>
        <fullName evidence="3">Fcf2 pre-rRNA processing C-terminal domain-containing protein</fullName>
    </recommendedName>
</protein>
<evidence type="ECO:0000256" key="2">
    <source>
        <dbReference type="ARBA" id="ARBA00023242"/>
    </source>
</evidence>
<gene>
    <name evidence="4" type="ORF">KSP39_PZI008861</name>
</gene>
<reference evidence="4 5" key="1">
    <citation type="journal article" date="2022" name="Nat. Plants">
        <title>Genomes of leafy and leafless Platanthera orchids illuminate the evolution of mycoheterotrophy.</title>
        <authorList>
            <person name="Li M.H."/>
            <person name="Liu K.W."/>
            <person name="Li Z."/>
            <person name="Lu H.C."/>
            <person name="Ye Q.L."/>
            <person name="Zhang D."/>
            <person name="Wang J.Y."/>
            <person name="Li Y.F."/>
            <person name="Zhong Z.M."/>
            <person name="Liu X."/>
            <person name="Yu X."/>
            <person name="Liu D.K."/>
            <person name="Tu X.D."/>
            <person name="Liu B."/>
            <person name="Hao Y."/>
            <person name="Liao X.Y."/>
            <person name="Jiang Y.T."/>
            <person name="Sun W.H."/>
            <person name="Chen J."/>
            <person name="Chen Y.Q."/>
            <person name="Ai Y."/>
            <person name="Zhai J.W."/>
            <person name="Wu S.S."/>
            <person name="Zhou Z."/>
            <person name="Hsiao Y.Y."/>
            <person name="Wu W.L."/>
            <person name="Chen Y.Y."/>
            <person name="Lin Y.F."/>
            <person name="Hsu J.L."/>
            <person name="Li C.Y."/>
            <person name="Wang Z.W."/>
            <person name="Zhao X."/>
            <person name="Zhong W.Y."/>
            <person name="Ma X.K."/>
            <person name="Ma L."/>
            <person name="Huang J."/>
            <person name="Chen G.Z."/>
            <person name="Huang M.Z."/>
            <person name="Huang L."/>
            <person name="Peng D.H."/>
            <person name="Luo Y.B."/>
            <person name="Zou S.Q."/>
            <person name="Chen S.P."/>
            <person name="Lan S."/>
            <person name="Tsai W.C."/>
            <person name="Van de Peer Y."/>
            <person name="Liu Z.J."/>
        </authorList>
    </citation>
    <scope>NUCLEOTIDE SEQUENCE [LARGE SCALE GENOMIC DNA]</scope>
    <source>
        <strain evidence="4">Lor287</strain>
    </source>
</reference>
<dbReference type="InterPro" id="IPR014810">
    <property type="entry name" value="Fcf2_C"/>
</dbReference>
<evidence type="ECO:0000259" key="3">
    <source>
        <dbReference type="Pfam" id="PF08698"/>
    </source>
</evidence>
<keyword evidence="2" id="KW-0539">Nucleus</keyword>
<dbReference type="GO" id="GO:0003723">
    <property type="term" value="F:RNA binding"/>
    <property type="evidence" value="ECO:0007669"/>
    <property type="project" value="TreeGrafter"/>
</dbReference>
<feature type="domain" description="Fcf2 pre-rRNA processing C-terminal" evidence="3">
    <location>
        <begin position="98"/>
        <end position="140"/>
    </location>
</feature>
<accession>A0AAP0G7U9</accession>
<dbReference type="Pfam" id="PF08698">
    <property type="entry name" value="Fcf2"/>
    <property type="match status" value="2"/>
</dbReference>
<evidence type="ECO:0000313" key="5">
    <source>
        <dbReference type="Proteomes" id="UP001418222"/>
    </source>
</evidence>
<organism evidence="4 5">
    <name type="scientific">Platanthera zijinensis</name>
    <dbReference type="NCBI Taxonomy" id="2320716"/>
    <lineage>
        <taxon>Eukaryota</taxon>
        <taxon>Viridiplantae</taxon>
        <taxon>Streptophyta</taxon>
        <taxon>Embryophyta</taxon>
        <taxon>Tracheophyta</taxon>
        <taxon>Spermatophyta</taxon>
        <taxon>Magnoliopsida</taxon>
        <taxon>Liliopsida</taxon>
        <taxon>Asparagales</taxon>
        <taxon>Orchidaceae</taxon>
        <taxon>Orchidoideae</taxon>
        <taxon>Orchideae</taxon>
        <taxon>Orchidinae</taxon>
        <taxon>Platanthera</taxon>
    </lineage>
</organism>
<feature type="domain" description="Fcf2 pre-rRNA processing C-terminal" evidence="3">
    <location>
        <begin position="68"/>
        <end position="95"/>
    </location>
</feature>
<evidence type="ECO:0000313" key="4">
    <source>
        <dbReference type="EMBL" id="KAK8943048.1"/>
    </source>
</evidence>
<dbReference type="InterPro" id="IPR039883">
    <property type="entry name" value="Fcf2/DNTTIP2"/>
</dbReference>
<sequence length="175" mass="20063">MQEKGDTIGLSWAPKVSIPFSRQAGSFMDSQSPLEISLWKTENELVDGLYVPPREPKKLNKLAKKCMKDTTGKNWFDMPAPVVTSELKKDLEIIKVCFFVGTVIDPAHDYFSRLTKKERKPTLADEVLADTKLRDYRLRKVRQVNESRQPGGVDKWKIKGRATWKRAKERRRGGG</sequence>
<name>A0AAP0G7U9_9ASPA</name>
<comment type="subcellular location">
    <subcellularLocation>
        <location evidence="1">Nucleus</location>
        <location evidence="1">Nucleolus</location>
    </subcellularLocation>
</comment>
<dbReference type="Proteomes" id="UP001418222">
    <property type="component" value="Unassembled WGS sequence"/>
</dbReference>
<proteinExistence type="predicted"/>
<dbReference type="PANTHER" id="PTHR21686:SF12">
    <property type="entry name" value="DEOXYNUCLEOTIDYLTRANSFERASE TERMINAL-INTERACTING PROTEIN 2"/>
    <property type="match status" value="1"/>
</dbReference>
<comment type="caution">
    <text evidence="4">The sequence shown here is derived from an EMBL/GenBank/DDBJ whole genome shotgun (WGS) entry which is preliminary data.</text>
</comment>
<evidence type="ECO:0000256" key="1">
    <source>
        <dbReference type="ARBA" id="ARBA00004604"/>
    </source>
</evidence>
<dbReference type="GO" id="GO:0005730">
    <property type="term" value="C:nucleolus"/>
    <property type="evidence" value="ECO:0007669"/>
    <property type="project" value="UniProtKB-SubCell"/>
</dbReference>
<dbReference type="GO" id="GO:0006396">
    <property type="term" value="P:RNA processing"/>
    <property type="evidence" value="ECO:0007669"/>
    <property type="project" value="TreeGrafter"/>
</dbReference>
<dbReference type="AlphaFoldDB" id="A0AAP0G7U9"/>
<dbReference type="EMBL" id="JBBWWQ010000007">
    <property type="protein sequence ID" value="KAK8943048.1"/>
    <property type="molecule type" value="Genomic_DNA"/>
</dbReference>